<proteinExistence type="inferred from homology"/>
<dbReference type="SUPFAM" id="SSF53474">
    <property type="entry name" value="alpha/beta-Hydrolases"/>
    <property type="match status" value="1"/>
</dbReference>
<evidence type="ECO:0000256" key="1">
    <source>
        <dbReference type="ARBA" id="ARBA00022801"/>
    </source>
</evidence>
<dbReference type="EMBL" id="WOWP01000045">
    <property type="protein sequence ID" value="MUV04369.1"/>
    <property type="molecule type" value="Genomic_DNA"/>
</dbReference>
<dbReference type="PANTHER" id="PTHR43798">
    <property type="entry name" value="MONOACYLGLYCEROL LIPASE"/>
    <property type="match status" value="1"/>
</dbReference>
<dbReference type="FunFam" id="3.40.50.1820:FF:000205">
    <property type="entry name" value="Non-haem bromoperoxidase BPO-A2"/>
    <property type="match status" value="1"/>
</dbReference>
<evidence type="ECO:0000259" key="3">
    <source>
        <dbReference type="Pfam" id="PF00561"/>
    </source>
</evidence>
<dbReference type="InterPro" id="IPR000073">
    <property type="entry name" value="AB_hydrolase_1"/>
</dbReference>
<evidence type="ECO:0000313" key="4">
    <source>
        <dbReference type="EMBL" id="MUV04369.1"/>
    </source>
</evidence>
<dbReference type="OrthoDB" id="9780932at2"/>
<evidence type="ECO:0000256" key="2">
    <source>
        <dbReference type="ARBA" id="ARBA00038128"/>
    </source>
</evidence>
<dbReference type="RefSeq" id="WP_157483570.1">
    <property type="nucleotide sequence ID" value="NZ_JAZDQD010000006.1"/>
</dbReference>
<dbReference type="PRINTS" id="PR00111">
    <property type="entry name" value="ABHYDROLASE"/>
</dbReference>
<comment type="caution">
    <text evidence="4">The sequence shown here is derived from an EMBL/GenBank/DDBJ whole genome shotgun (WGS) entry which is preliminary data.</text>
</comment>
<gene>
    <name evidence="4" type="ORF">GN157_11685</name>
</gene>
<organism evidence="4 5">
    <name type="scientific">Flavobacterium rakeshii</name>
    <dbReference type="NCBI Taxonomy" id="1038845"/>
    <lineage>
        <taxon>Bacteria</taxon>
        <taxon>Pseudomonadati</taxon>
        <taxon>Bacteroidota</taxon>
        <taxon>Flavobacteriia</taxon>
        <taxon>Flavobacteriales</taxon>
        <taxon>Flavobacteriaceae</taxon>
        <taxon>Flavobacterium</taxon>
    </lineage>
</organism>
<dbReference type="GO" id="GO:0016020">
    <property type="term" value="C:membrane"/>
    <property type="evidence" value="ECO:0007669"/>
    <property type="project" value="TreeGrafter"/>
</dbReference>
<dbReference type="InterPro" id="IPR050266">
    <property type="entry name" value="AB_hydrolase_sf"/>
</dbReference>
<dbReference type="Pfam" id="PF00561">
    <property type="entry name" value="Abhydrolase_1"/>
    <property type="match status" value="1"/>
</dbReference>
<dbReference type="InterPro" id="IPR029058">
    <property type="entry name" value="AB_hydrolase_fold"/>
</dbReference>
<keyword evidence="5" id="KW-1185">Reference proteome</keyword>
<sequence length="282" mass="31894">MPFITTNSVSLSGSSEEVNIFYQDTGRGKPVILIHGWPLSHAMWEYQLNELPKHNIRVIAYDRRGFGMSSRPWEGYDYDTFASDLKALIETLELTDVTLVGFSMGGGEVARYLSKYNEDGRVSKAILVSAVTPFLLETSDNPNGMPQDVFENIKVQLEQDRAHFLSNFGKTFFGVNVFNHPVSAEHLQHTLNMAMNSAGYAAIKSMQAWSTTDFRKDLPTIKVPTLVIHGKDDETVPIDVSAEETVKYIPHSEYLIYDDAPHGLFYTHMQKFNEDIIRFINS</sequence>
<keyword evidence="1 4" id="KW-0378">Hydrolase</keyword>
<reference evidence="4 5" key="1">
    <citation type="submission" date="2019-12" db="EMBL/GenBank/DDBJ databases">
        <authorList>
            <person name="Sun J.-Q."/>
        </authorList>
    </citation>
    <scope>NUCLEOTIDE SEQUENCE [LARGE SCALE GENOMIC DNA]</scope>
    <source>
        <strain evidence="4 5">JCM 17928</strain>
    </source>
</reference>
<dbReference type="GO" id="GO:0016787">
    <property type="term" value="F:hydrolase activity"/>
    <property type="evidence" value="ECO:0007669"/>
    <property type="project" value="UniProtKB-KW"/>
</dbReference>
<protein>
    <submittedName>
        <fullName evidence="4">Alpha/beta fold hydrolase</fullName>
    </submittedName>
</protein>
<dbReference type="Gene3D" id="3.40.50.1820">
    <property type="entry name" value="alpha/beta hydrolase"/>
    <property type="match status" value="1"/>
</dbReference>
<dbReference type="Proteomes" id="UP000433945">
    <property type="component" value="Unassembled WGS sequence"/>
</dbReference>
<evidence type="ECO:0000313" key="5">
    <source>
        <dbReference type="Proteomes" id="UP000433945"/>
    </source>
</evidence>
<name>A0A6N8HF79_9FLAO</name>
<feature type="domain" description="AB hydrolase-1" evidence="3">
    <location>
        <begin position="29"/>
        <end position="268"/>
    </location>
</feature>
<dbReference type="AlphaFoldDB" id="A0A6N8HF79"/>
<comment type="similarity">
    <text evidence="2">Belongs to the AB hydrolase superfamily. Bacterial non-heme haloperoxidase / perhydrolase family.</text>
</comment>
<dbReference type="PANTHER" id="PTHR43798:SF31">
    <property type="entry name" value="AB HYDROLASE SUPERFAMILY PROTEIN YCLE"/>
    <property type="match status" value="1"/>
</dbReference>
<accession>A0A6N8HF79</accession>